<evidence type="ECO:0000313" key="2">
    <source>
        <dbReference type="EMBL" id="PNX63921.1"/>
    </source>
</evidence>
<evidence type="ECO:0008006" key="4">
    <source>
        <dbReference type="Google" id="ProtNLM"/>
    </source>
</evidence>
<evidence type="ECO:0000313" key="3">
    <source>
        <dbReference type="Proteomes" id="UP000236291"/>
    </source>
</evidence>
<sequence>MGLVGVVVLRGHTLCFPMVLVGGWGVLLLRIWMVLVMVVEVILTWW</sequence>
<protein>
    <recommendedName>
        <fullName evidence="4">Transmembrane protein</fullName>
    </recommendedName>
</protein>
<dbReference type="AlphaFoldDB" id="A0A2K3KCB5"/>
<proteinExistence type="predicted"/>
<gene>
    <name evidence="2" type="ORF">L195_g061861</name>
</gene>
<keyword evidence="1" id="KW-0472">Membrane</keyword>
<feature type="non-terminal residue" evidence="2">
    <location>
        <position position="46"/>
    </location>
</feature>
<dbReference type="EMBL" id="ASHM01160067">
    <property type="protein sequence ID" value="PNX63921.1"/>
    <property type="molecule type" value="Genomic_DNA"/>
</dbReference>
<reference evidence="2 3" key="2">
    <citation type="journal article" date="2017" name="Front. Plant Sci.">
        <title>Gene Classification and Mining of Molecular Markers Useful in Red Clover (Trifolium pratense) Breeding.</title>
        <authorList>
            <person name="Istvanek J."/>
            <person name="Dluhosova J."/>
            <person name="Dluhos P."/>
            <person name="Patkova L."/>
            <person name="Nedelnik J."/>
            <person name="Repkova J."/>
        </authorList>
    </citation>
    <scope>NUCLEOTIDE SEQUENCE [LARGE SCALE GENOMIC DNA]</scope>
    <source>
        <strain evidence="3">cv. Tatra</strain>
        <tissue evidence="2">Young leaves</tissue>
    </source>
</reference>
<feature type="transmembrane region" description="Helical" evidence="1">
    <location>
        <begin position="20"/>
        <end position="43"/>
    </location>
</feature>
<evidence type="ECO:0000256" key="1">
    <source>
        <dbReference type="SAM" id="Phobius"/>
    </source>
</evidence>
<keyword evidence="1" id="KW-0812">Transmembrane</keyword>
<comment type="caution">
    <text evidence="2">The sequence shown here is derived from an EMBL/GenBank/DDBJ whole genome shotgun (WGS) entry which is preliminary data.</text>
</comment>
<reference evidence="2 3" key="1">
    <citation type="journal article" date="2014" name="Am. J. Bot.">
        <title>Genome assembly and annotation for red clover (Trifolium pratense; Fabaceae).</title>
        <authorList>
            <person name="Istvanek J."/>
            <person name="Jaros M."/>
            <person name="Krenek A."/>
            <person name="Repkova J."/>
        </authorList>
    </citation>
    <scope>NUCLEOTIDE SEQUENCE [LARGE SCALE GENOMIC DNA]</scope>
    <source>
        <strain evidence="3">cv. Tatra</strain>
        <tissue evidence="2">Young leaves</tissue>
    </source>
</reference>
<keyword evidence="1" id="KW-1133">Transmembrane helix</keyword>
<dbReference type="Proteomes" id="UP000236291">
    <property type="component" value="Unassembled WGS sequence"/>
</dbReference>
<organism evidence="2 3">
    <name type="scientific">Trifolium pratense</name>
    <name type="common">Red clover</name>
    <dbReference type="NCBI Taxonomy" id="57577"/>
    <lineage>
        <taxon>Eukaryota</taxon>
        <taxon>Viridiplantae</taxon>
        <taxon>Streptophyta</taxon>
        <taxon>Embryophyta</taxon>
        <taxon>Tracheophyta</taxon>
        <taxon>Spermatophyta</taxon>
        <taxon>Magnoliopsida</taxon>
        <taxon>eudicotyledons</taxon>
        <taxon>Gunneridae</taxon>
        <taxon>Pentapetalae</taxon>
        <taxon>rosids</taxon>
        <taxon>fabids</taxon>
        <taxon>Fabales</taxon>
        <taxon>Fabaceae</taxon>
        <taxon>Papilionoideae</taxon>
        <taxon>50 kb inversion clade</taxon>
        <taxon>NPAAA clade</taxon>
        <taxon>Hologalegina</taxon>
        <taxon>IRL clade</taxon>
        <taxon>Trifolieae</taxon>
        <taxon>Trifolium</taxon>
    </lineage>
</organism>
<accession>A0A2K3KCB5</accession>
<name>A0A2K3KCB5_TRIPR</name>